<keyword evidence="4" id="KW-1185">Reference proteome</keyword>
<dbReference type="InParanoid" id="G4MVT1"/>
<dbReference type="OrthoDB" id="3437607at2759"/>
<dbReference type="GO" id="GO:0031145">
    <property type="term" value="P:anaphase-promoting complex-dependent catabolic process"/>
    <property type="evidence" value="ECO:0007669"/>
    <property type="project" value="InterPro"/>
</dbReference>
<sequence length="388" mass="41617">MLRRPPTAIVIVASEVRAYEERRQARRHAFQSGNSIKSVSEVESNDPERNSSSPGADVKTGGSDTNDFSDALAPSPDPSVLGNGEQDELAKALNNLAQGRSIIFESPSLSVRLKATQPDGTNTATFYTLVKTHVFGHDFVNAACFAFDDAWVAIVAPSGFLAEHEEASPVTVSPRSNYRVREPPETPPRSSSLQAGGLESLPSSGAPERSASHRPRPPVVILRSLESSIHAALNAPQVMGESSALYTDVAQPSSSSSLQLDGNHDFQIYNDELPADQQPQTPQNLPEARHSGRLGAALTAPVTRIGVVQDSAAATARAAIALVTPTTASRRERPRREQSPPGLNTPGFRGLYGGLENTDDAVLYEAGYRMTNHGSRHLEAEGNQEERR</sequence>
<name>G4MVT1_PYRO7</name>
<feature type="region of interest" description="Disordered" evidence="2">
    <location>
        <begin position="326"/>
        <end position="354"/>
    </location>
</feature>
<dbReference type="OMA" id="YRVREPP"/>
<evidence type="ECO:0000313" key="3">
    <source>
        <dbReference type="EMBL" id="EHA54997.1"/>
    </source>
</evidence>
<proteinExistence type="predicted"/>
<keyword evidence="1" id="KW-0833">Ubl conjugation pathway</keyword>
<protein>
    <submittedName>
        <fullName evidence="3">Uncharacterized protein</fullName>
    </submittedName>
</protein>
<evidence type="ECO:0000256" key="2">
    <source>
        <dbReference type="SAM" id="MobiDB-lite"/>
    </source>
</evidence>
<feature type="region of interest" description="Disordered" evidence="2">
    <location>
        <begin position="165"/>
        <end position="215"/>
    </location>
</feature>
<dbReference type="EMBL" id="CM001232">
    <property type="protein sequence ID" value="EHA54997.1"/>
    <property type="molecule type" value="Genomic_DNA"/>
</dbReference>
<gene>
    <name evidence="3" type="ORF">MGG_01796</name>
</gene>
<dbReference type="HOGENOM" id="CLU_711883_0_0_1"/>
<reference key="2">
    <citation type="submission" date="2011-05" db="EMBL/GenBank/DDBJ databases">
        <title>The Genome Sequence of Magnaporthe oryzae 70-15.</title>
        <authorList>
            <consortium name="The Broad Institute Genome Sequencing Platform"/>
            <person name="Ma L.-J."/>
            <person name="Dead R."/>
            <person name="Young S.K."/>
            <person name="Zeng Q."/>
            <person name="Gargeya S."/>
            <person name="Fitzgerald M."/>
            <person name="Haas B."/>
            <person name="Abouelleil A."/>
            <person name="Alvarado L."/>
            <person name="Arachchi H.M."/>
            <person name="Berlin A."/>
            <person name="Brown A."/>
            <person name="Chapman S.B."/>
            <person name="Chen Z."/>
            <person name="Dunbar C."/>
            <person name="Freedman E."/>
            <person name="Gearin G."/>
            <person name="Gellesch M."/>
            <person name="Goldberg J."/>
            <person name="Griggs A."/>
            <person name="Gujja S."/>
            <person name="Heiman D."/>
            <person name="Howarth C."/>
            <person name="Larson L."/>
            <person name="Lui A."/>
            <person name="MacDonald P.J.P."/>
            <person name="Mehta T."/>
            <person name="Montmayeur A."/>
            <person name="Murphy C."/>
            <person name="Neiman D."/>
            <person name="Pearson M."/>
            <person name="Priest M."/>
            <person name="Roberts A."/>
            <person name="Saif S."/>
            <person name="Shea T."/>
            <person name="Shenoy N."/>
            <person name="Sisk P."/>
            <person name="Stolte C."/>
            <person name="Sykes S."/>
            <person name="Yandava C."/>
            <person name="Wortman J."/>
            <person name="Nusbaum C."/>
            <person name="Birren B."/>
        </authorList>
    </citation>
    <scope>NUCLEOTIDE SEQUENCE</scope>
    <source>
        <strain>70-15</strain>
    </source>
</reference>
<feature type="compositionally biased region" description="Polar residues" evidence="2">
    <location>
        <begin position="31"/>
        <end position="42"/>
    </location>
</feature>
<dbReference type="eggNOG" id="ENOG502RJNJ">
    <property type="taxonomic scope" value="Eukaryota"/>
</dbReference>
<dbReference type="GO" id="GO:0005680">
    <property type="term" value="C:anaphase-promoting complex"/>
    <property type="evidence" value="ECO:0007669"/>
    <property type="project" value="InterPro"/>
</dbReference>
<dbReference type="Pfam" id="PF10471">
    <property type="entry name" value="ANAPC_CDC26"/>
    <property type="match status" value="1"/>
</dbReference>
<feature type="region of interest" description="Disordered" evidence="2">
    <location>
        <begin position="21"/>
        <end position="84"/>
    </location>
</feature>
<reference evidence="3 4" key="1">
    <citation type="journal article" date="2005" name="Nature">
        <title>The genome sequence of the rice blast fungus Magnaporthe grisea.</title>
        <authorList>
            <person name="Dean R.A."/>
            <person name="Talbot N.J."/>
            <person name="Ebbole D.J."/>
            <person name="Farman M.L."/>
            <person name="Mitchell T.K."/>
            <person name="Orbach M.J."/>
            <person name="Thon M."/>
            <person name="Kulkarni R."/>
            <person name="Xu J.R."/>
            <person name="Pan H."/>
            <person name="Read N.D."/>
            <person name="Lee Y.H."/>
            <person name="Carbone I."/>
            <person name="Brown D."/>
            <person name="Oh Y.Y."/>
            <person name="Donofrio N."/>
            <person name="Jeong J.S."/>
            <person name="Soanes D.M."/>
            <person name="Djonovic S."/>
            <person name="Kolomiets E."/>
            <person name="Rehmeyer C."/>
            <person name="Li W."/>
            <person name="Harding M."/>
            <person name="Kim S."/>
            <person name="Lebrun M.H."/>
            <person name="Bohnert H."/>
            <person name="Coughlan S."/>
            <person name="Butler J."/>
            <person name="Calvo S."/>
            <person name="Ma L.J."/>
            <person name="Nicol R."/>
            <person name="Purcell S."/>
            <person name="Nusbaum C."/>
            <person name="Galagan J.E."/>
            <person name="Birren B.W."/>
        </authorList>
    </citation>
    <scope>NUCLEOTIDE SEQUENCE [LARGE SCALE GENOMIC DNA]</scope>
    <source>
        <strain evidence="4">70-15 / ATCC MYA-4617 / FGSC 8958</strain>
    </source>
</reference>
<evidence type="ECO:0000256" key="1">
    <source>
        <dbReference type="ARBA" id="ARBA00022786"/>
    </source>
</evidence>
<dbReference type="GeneID" id="2679100"/>
<dbReference type="KEGG" id="mgr:MGG_01796"/>
<feature type="compositionally biased region" description="Basic and acidic residues" evidence="2">
    <location>
        <begin position="329"/>
        <end position="338"/>
    </location>
</feature>
<evidence type="ECO:0000313" key="4">
    <source>
        <dbReference type="Proteomes" id="UP000009058"/>
    </source>
</evidence>
<dbReference type="Proteomes" id="UP000009058">
    <property type="component" value="Chromosome 2"/>
</dbReference>
<accession>G4MVT1</accession>
<dbReference type="VEuPathDB" id="FungiDB:MGG_01796"/>
<dbReference type="RefSeq" id="XP_003714804.1">
    <property type="nucleotide sequence ID" value="XM_003714756.1"/>
</dbReference>
<organism evidence="3 4">
    <name type="scientific">Pyricularia oryzae (strain 70-15 / ATCC MYA-4617 / FGSC 8958)</name>
    <name type="common">Rice blast fungus</name>
    <name type="synonym">Magnaporthe oryzae</name>
    <dbReference type="NCBI Taxonomy" id="242507"/>
    <lineage>
        <taxon>Eukaryota</taxon>
        <taxon>Fungi</taxon>
        <taxon>Dikarya</taxon>
        <taxon>Ascomycota</taxon>
        <taxon>Pezizomycotina</taxon>
        <taxon>Sordariomycetes</taxon>
        <taxon>Sordariomycetidae</taxon>
        <taxon>Magnaporthales</taxon>
        <taxon>Pyriculariaceae</taxon>
        <taxon>Pyricularia</taxon>
    </lineage>
</organism>
<dbReference type="AlphaFoldDB" id="G4MVT1"/>
<dbReference type="InterPro" id="IPR018860">
    <property type="entry name" value="APC_suCDC26"/>
</dbReference>